<reference evidence="2" key="1">
    <citation type="submission" date="2020-05" db="EMBL/GenBank/DDBJ databases">
        <authorList>
            <person name="Chiriac C."/>
            <person name="Salcher M."/>
            <person name="Ghai R."/>
            <person name="Kavagutti S V."/>
        </authorList>
    </citation>
    <scope>NUCLEOTIDE SEQUENCE</scope>
</reference>
<keyword evidence="1" id="KW-0472">Membrane</keyword>
<evidence type="ECO:0000256" key="1">
    <source>
        <dbReference type="SAM" id="Phobius"/>
    </source>
</evidence>
<feature type="transmembrane region" description="Helical" evidence="1">
    <location>
        <begin position="211"/>
        <end position="232"/>
    </location>
</feature>
<dbReference type="AlphaFoldDB" id="A0A6J7TJ16"/>
<evidence type="ECO:0000313" key="2">
    <source>
        <dbReference type="EMBL" id="CAB5053092.1"/>
    </source>
</evidence>
<name>A0A6J7TJ16_9ZZZZ</name>
<sequence length="246" mass="25782">MRTSTPFFFGQSLKRVLGALLLVACGVVLSNGSDVVNASVPPTTTLVEEIDEQGTGGGGTDVTGSVPVAANTVPPSCFTPTPVQATFVGRLSAADSQTARFDIAQIRGGSLDGYAVATLVDVQYQQDVRFLTLDESYIVAVGIDQTSGLLYSKIRDPEPLYGGSQVVGLNSAVTCPEVEDAVRTLTMDGRSVESGVLAPLKNAKGRLGRAILLPFLWVFGGLLGLATVRAFVVTVMRSGKRAWNGE</sequence>
<keyword evidence="1" id="KW-1133">Transmembrane helix</keyword>
<gene>
    <name evidence="2" type="ORF">UFOPK4275_01026</name>
</gene>
<dbReference type="EMBL" id="CAFBQJ010000199">
    <property type="protein sequence ID" value="CAB5053092.1"/>
    <property type="molecule type" value="Genomic_DNA"/>
</dbReference>
<organism evidence="2">
    <name type="scientific">freshwater metagenome</name>
    <dbReference type="NCBI Taxonomy" id="449393"/>
    <lineage>
        <taxon>unclassified sequences</taxon>
        <taxon>metagenomes</taxon>
        <taxon>ecological metagenomes</taxon>
    </lineage>
</organism>
<keyword evidence="1" id="KW-0812">Transmembrane</keyword>
<protein>
    <submittedName>
        <fullName evidence="2">Unannotated protein</fullName>
    </submittedName>
</protein>
<accession>A0A6J7TJ16</accession>
<proteinExistence type="predicted"/>